<evidence type="ECO:0000256" key="12">
    <source>
        <dbReference type="ARBA" id="ARBA00023152"/>
    </source>
</evidence>
<keyword evidence="5 14" id="KW-0021">Allosteric enzyme</keyword>
<comment type="catalytic activity">
    <reaction evidence="13 14">
        <text>beta-D-fructose 6-phosphate + ATP = beta-D-fructose 1,6-bisphosphate + ADP + H(+)</text>
        <dbReference type="Rhea" id="RHEA:16109"/>
        <dbReference type="ChEBI" id="CHEBI:15378"/>
        <dbReference type="ChEBI" id="CHEBI:30616"/>
        <dbReference type="ChEBI" id="CHEBI:32966"/>
        <dbReference type="ChEBI" id="CHEBI:57634"/>
        <dbReference type="ChEBI" id="CHEBI:456216"/>
        <dbReference type="EC" id="2.7.1.11"/>
    </reaction>
</comment>
<dbReference type="GO" id="GO:0030388">
    <property type="term" value="P:fructose 1,6-bisphosphate metabolic process"/>
    <property type="evidence" value="ECO:0007669"/>
    <property type="project" value="TreeGrafter"/>
</dbReference>
<dbReference type="PIRSF" id="PIRSF000532">
    <property type="entry name" value="ATP_PFK_prok"/>
    <property type="match status" value="1"/>
</dbReference>
<evidence type="ECO:0000256" key="6">
    <source>
        <dbReference type="ARBA" id="ARBA00022679"/>
    </source>
</evidence>
<evidence type="ECO:0000259" key="15">
    <source>
        <dbReference type="Pfam" id="PF00365"/>
    </source>
</evidence>
<dbReference type="NCBIfam" id="TIGR02482">
    <property type="entry name" value="PFKA_ATP"/>
    <property type="match status" value="1"/>
</dbReference>
<dbReference type="Proteomes" id="UP000033035">
    <property type="component" value="Unassembled WGS sequence"/>
</dbReference>
<dbReference type="InterPro" id="IPR012003">
    <property type="entry name" value="ATP_PFK_prok-type"/>
</dbReference>
<proteinExistence type="inferred from homology"/>
<dbReference type="GO" id="GO:0061621">
    <property type="term" value="P:canonical glycolysis"/>
    <property type="evidence" value="ECO:0007669"/>
    <property type="project" value="TreeGrafter"/>
</dbReference>
<feature type="binding site" evidence="14">
    <location>
        <position position="14"/>
    </location>
    <ligand>
        <name>ATP</name>
        <dbReference type="ChEBI" id="CHEBI:30616"/>
    </ligand>
</feature>
<dbReference type="SUPFAM" id="SSF53784">
    <property type="entry name" value="Phosphofructokinase"/>
    <property type="match status" value="1"/>
</dbReference>
<dbReference type="HAMAP" id="MF_00339">
    <property type="entry name" value="Phosphofructokinase_I_B1"/>
    <property type="match status" value="1"/>
</dbReference>
<feature type="domain" description="Phosphofructokinase" evidence="15">
    <location>
        <begin position="7"/>
        <end position="282"/>
    </location>
</feature>
<keyword evidence="7 14" id="KW-0479">Metal-binding</keyword>
<evidence type="ECO:0000313" key="17">
    <source>
        <dbReference type="Proteomes" id="UP000033035"/>
    </source>
</evidence>
<feature type="binding site" description="in other chain" evidence="14">
    <location>
        <begin position="217"/>
        <end position="219"/>
    </location>
    <ligand>
        <name>ADP</name>
        <dbReference type="ChEBI" id="CHEBI:456216"/>
        <note>allosteric activator; ligand shared between dimeric partners</note>
    </ligand>
</feature>
<dbReference type="Pfam" id="PF00365">
    <property type="entry name" value="PFK"/>
    <property type="match status" value="1"/>
</dbReference>
<dbReference type="PANTHER" id="PTHR13697:SF4">
    <property type="entry name" value="ATP-DEPENDENT 6-PHOSPHOFRUCTOKINASE"/>
    <property type="match status" value="1"/>
</dbReference>
<feature type="binding site" evidence="14">
    <location>
        <position position="106"/>
    </location>
    <ligand>
        <name>Mg(2+)</name>
        <dbReference type="ChEBI" id="CHEBI:18420"/>
        <note>catalytic</note>
    </ligand>
</feature>
<dbReference type="GO" id="GO:0006002">
    <property type="term" value="P:fructose 6-phosphate metabolic process"/>
    <property type="evidence" value="ECO:0007669"/>
    <property type="project" value="UniProtKB-UniRule"/>
</dbReference>
<dbReference type="Gene3D" id="3.40.50.450">
    <property type="match status" value="1"/>
</dbReference>
<accession>A0A0F5JD23</accession>
<dbReference type="InterPro" id="IPR022953">
    <property type="entry name" value="ATP_PFK"/>
</dbReference>
<comment type="activity regulation">
    <text evidence="14">Allosterically activated by ADP and other diphosphonucleosides, and allosterically inhibited by phosphoenolpyruvate.</text>
</comment>
<evidence type="ECO:0000256" key="8">
    <source>
        <dbReference type="ARBA" id="ARBA00022741"/>
    </source>
</evidence>
<feature type="binding site" description="in other chain" evidence="14">
    <location>
        <begin position="173"/>
        <end position="175"/>
    </location>
    <ligand>
        <name>substrate</name>
        <note>ligand shared between dimeric partners</note>
    </ligand>
</feature>
<dbReference type="InterPro" id="IPR035966">
    <property type="entry name" value="PKF_sf"/>
</dbReference>
<protein>
    <recommendedName>
        <fullName evidence="14">ATP-dependent 6-phosphofructokinase</fullName>
        <shortName evidence="14">ATP-PFK</shortName>
        <shortName evidence="14">Phosphofructokinase</shortName>
        <ecNumber evidence="14">2.7.1.11</ecNumber>
    </recommendedName>
    <alternativeName>
        <fullName evidence="14">Phosphohexokinase</fullName>
    </alternativeName>
</protein>
<dbReference type="GO" id="GO:0003872">
    <property type="term" value="F:6-phosphofructokinase activity"/>
    <property type="evidence" value="ECO:0007669"/>
    <property type="project" value="UniProtKB-UniRule"/>
</dbReference>
<reference evidence="16 17" key="1">
    <citation type="submission" date="2013-04" db="EMBL/GenBank/DDBJ databases">
        <title>The Genome Sequence of Parabacteroides gordonii DSM 23371.</title>
        <authorList>
            <consortium name="The Broad Institute Genomics Platform"/>
            <person name="Earl A."/>
            <person name="Ward D."/>
            <person name="Feldgarden M."/>
            <person name="Gevers D."/>
            <person name="Martens E."/>
            <person name="Sakamoto M."/>
            <person name="Benno Y."/>
            <person name="Suzuki N."/>
            <person name="Matsunaga N."/>
            <person name="Koshihara K."/>
            <person name="Seki M."/>
            <person name="Komiya H."/>
            <person name="Walker B."/>
            <person name="Young S."/>
            <person name="Zeng Q."/>
            <person name="Gargeya S."/>
            <person name="Fitzgerald M."/>
            <person name="Haas B."/>
            <person name="Abouelleil A."/>
            <person name="Allen A.W."/>
            <person name="Alvarado L."/>
            <person name="Arachchi H.M."/>
            <person name="Berlin A.M."/>
            <person name="Chapman S.B."/>
            <person name="Gainer-Dewar J."/>
            <person name="Goldberg J."/>
            <person name="Griggs A."/>
            <person name="Gujja S."/>
            <person name="Hansen M."/>
            <person name="Howarth C."/>
            <person name="Imamovic A."/>
            <person name="Ireland A."/>
            <person name="Larimer J."/>
            <person name="McCowan C."/>
            <person name="Murphy C."/>
            <person name="Pearson M."/>
            <person name="Poon T.W."/>
            <person name="Priest M."/>
            <person name="Roberts A."/>
            <person name="Saif S."/>
            <person name="Shea T."/>
            <person name="Sisk P."/>
            <person name="Sykes S."/>
            <person name="Wortman J."/>
            <person name="Nusbaum C."/>
            <person name="Birren B."/>
        </authorList>
    </citation>
    <scope>NUCLEOTIDE SEQUENCE [LARGE SCALE GENOMIC DNA]</scope>
    <source>
        <strain evidence="16 17">MS-1</strain>
    </source>
</reference>
<dbReference type="GO" id="GO:0046872">
    <property type="term" value="F:metal ion binding"/>
    <property type="evidence" value="ECO:0007669"/>
    <property type="project" value="UniProtKB-KW"/>
</dbReference>
<feature type="binding site" evidence="14">
    <location>
        <begin position="105"/>
        <end position="108"/>
    </location>
    <ligand>
        <name>ATP</name>
        <dbReference type="ChEBI" id="CHEBI:30616"/>
    </ligand>
</feature>
<dbReference type="GO" id="GO:0042802">
    <property type="term" value="F:identical protein binding"/>
    <property type="evidence" value="ECO:0007669"/>
    <property type="project" value="TreeGrafter"/>
</dbReference>
<evidence type="ECO:0000313" key="16">
    <source>
        <dbReference type="EMBL" id="KKB55357.1"/>
    </source>
</evidence>
<feature type="active site" description="Proton acceptor" evidence="14">
    <location>
        <position position="131"/>
    </location>
</feature>
<keyword evidence="4 14" id="KW-0963">Cytoplasm</keyword>
<dbReference type="NCBIfam" id="NF002872">
    <property type="entry name" value="PRK03202.1"/>
    <property type="match status" value="1"/>
</dbReference>
<comment type="caution">
    <text evidence="16">The sequence shown here is derived from an EMBL/GenBank/DDBJ whole genome shotgun (WGS) entry which is preliminary data.</text>
</comment>
<keyword evidence="10 14" id="KW-0067">ATP-binding</keyword>
<keyword evidence="9 14" id="KW-0418">Kinase</keyword>
<dbReference type="EMBL" id="AQHW01000015">
    <property type="protein sequence ID" value="KKB55357.1"/>
    <property type="molecule type" value="Genomic_DNA"/>
</dbReference>
<keyword evidence="6 14" id="KW-0808">Transferase</keyword>
<comment type="pathway">
    <text evidence="3 14">Carbohydrate degradation; glycolysis; D-glyceraldehyde 3-phosphate and glycerone phosphate from D-glucose: step 3/4.</text>
</comment>
<feature type="binding site" description="in other chain" evidence="14">
    <location>
        <position position="158"/>
    </location>
    <ligand>
        <name>ADP</name>
        <dbReference type="ChEBI" id="CHEBI:456216"/>
        <note>allosteric activator; ligand shared between dimeric partners</note>
    </ligand>
</feature>
<comment type="subcellular location">
    <subcellularLocation>
        <location evidence="2 14">Cytoplasm</location>
    </subcellularLocation>
</comment>
<dbReference type="RefSeq" id="WP_028729629.1">
    <property type="nucleotide sequence ID" value="NZ_KE386764.1"/>
</dbReference>
<dbReference type="PATRIC" id="fig|1203610.3.peg.2888"/>
<comment type="subunit">
    <text evidence="14">Homotetramer.</text>
</comment>
<comment type="caution">
    <text evidence="14">Lacks conserved residue(s) required for the propagation of feature annotation.</text>
</comment>
<organism evidence="16 17">
    <name type="scientific">Parabacteroides gordonii MS-1 = DSM 23371</name>
    <dbReference type="NCBI Taxonomy" id="1203610"/>
    <lineage>
        <taxon>Bacteria</taxon>
        <taxon>Pseudomonadati</taxon>
        <taxon>Bacteroidota</taxon>
        <taxon>Bacteroidia</taxon>
        <taxon>Bacteroidales</taxon>
        <taxon>Tannerellaceae</taxon>
        <taxon>Parabacteroides</taxon>
    </lineage>
</organism>
<dbReference type="AlphaFoldDB" id="A0A0F5JD23"/>
<dbReference type="GO" id="GO:0005945">
    <property type="term" value="C:6-phosphofructokinase complex"/>
    <property type="evidence" value="ECO:0007669"/>
    <property type="project" value="TreeGrafter"/>
</dbReference>
<comment type="cofactor">
    <cofactor evidence="1 14">
        <name>Mg(2+)</name>
        <dbReference type="ChEBI" id="CHEBI:18420"/>
    </cofactor>
</comment>
<keyword evidence="11 14" id="KW-0460">Magnesium</keyword>
<evidence type="ECO:0000256" key="2">
    <source>
        <dbReference type="ARBA" id="ARBA00004496"/>
    </source>
</evidence>
<dbReference type="FunFam" id="3.40.50.450:FF:000001">
    <property type="entry name" value="ATP-dependent 6-phosphofructokinase"/>
    <property type="match status" value="1"/>
</dbReference>
<feature type="binding site" evidence="14">
    <location>
        <position position="166"/>
    </location>
    <ligand>
        <name>substrate</name>
        <note>ligand shared between dimeric partners</note>
    </ligand>
</feature>
<dbReference type="EC" id="2.7.1.11" evidence="14"/>
<dbReference type="GO" id="GO:0070095">
    <property type="term" value="F:fructose-6-phosphate binding"/>
    <property type="evidence" value="ECO:0007669"/>
    <property type="project" value="TreeGrafter"/>
</dbReference>
<feature type="binding site" evidence="14">
    <location>
        <begin position="24"/>
        <end position="28"/>
    </location>
    <ligand>
        <name>ADP</name>
        <dbReference type="ChEBI" id="CHEBI:456216"/>
        <note>allosteric activator; ligand shared between dimeric partners</note>
    </ligand>
</feature>
<dbReference type="PANTHER" id="PTHR13697">
    <property type="entry name" value="PHOSPHOFRUCTOKINASE"/>
    <property type="match status" value="1"/>
</dbReference>
<dbReference type="GO" id="GO:0048029">
    <property type="term" value="F:monosaccharide binding"/>
    <property type="evidence" value="ECO:0007669"/>
    <property type="project" value="TreeGrafter"/>
</dbReference>
<feature type="binding site" evidence="14">
    <location>
        <begin position="75"/>
        <end position="76"/>
    </location>
    <ligand>
        <name>ATP</name>
        <dbReference type="ChEBI" id="CHEBI:30616"/>
    </ligand>
</feature>
<feature type="binding site" description="in other chain" evidence="14">
    <location>
        <position position="215"/>
    </location>
    <ligand>
        <name>ADP</name>
        <dbReference type="ChEBI" id="CHEBI:456216"/>
        <note>allosteric activator; ligand shared between dimeric partners</note>
    </ligand>
</feature>
<gene>
    <name evidence="14" type="primary">pfkA</name>
    <name evidence="16" type="ORF">HMPREF1536_02826</name>
</gene>
<dbReference type="GO" id="GO:0005524">
    <property type="term" value="F:ATP binding"/>
    <property type="evidence" value="ECO:0007669"/>
    <property type="project" value="UniProtKB-UniRule"/>
</dbReference>
<keyword evidence="12 14" id="KW-0324">Glycolysis</keyword>
<comment type="similarity">
    <text evidence="14">Belongs to the phosphofructokinase type A (PFKA) family. ATP-dependent PFK group I subfamily. Prokaryotic clade 'B1' sub-subfamily.</text>
</comment>
<evidence type="ECO:0000256" key="7">
    <source>
        <dbReference type="ARBA" id="ARBA00022723"/>
    </source>
</evidence>
<dbReference type="Gene3D" id="3.40.50.460">
    <property type="entry name" value="Phosphofructokinase domain"/>
    <property type="match status" value="1"/>
</dbReference>
<dbReference type="GO" id="GO:0016208">
    <property type="term" value="F:AMP binding"/>
    <property type="evidence" value="ECO:0007669"/>
    <property type="project" value="TreeGrafter"/>
</dbReference>
<dbReference type="PRINTS" id="PR00476">
    <property type="entry name" value="PHFRCTKINASE"/>
</dbReference>
<evidence type="ECO:0000256" key="4">
    <source>
        <dbReference type="ARBA" id="ARBA00022490"/>
    </source>
</evidence>
<feature type="binding site" description="in other chain" evidence="14">
    <location>
        <begin position="129"/>
        <end position="131"/>
    </location>
    <ligand>
        <name>substrate</name>
        <note>ligand shared between dimeric partners</note>
    </ligand>
</feature>
<comment type="function">
    <text evidence="14">Catalyzes the phosphorylation of D-fructose 6-phosphate to fructose 1,6-bisphosphate by ATP, the first committing step of glycolysis.</text>
</comment>
<dbReference type="UniPathway" id="UPA00109">
    <property type="reaction ID" value="UER00182"/>
</dbReference>
<evidence type="ECO:0000256" key="10">
    <source>
        <dbReference type="ARBA" id="ARBA00022840"/>
    </source>
</evidence>
<evidence type="ECO:0000256" key="11">
    <source>
        <dbReference type="ARBA" id="ARBA00022842"/>
    </source>
</evidence>
<evidence type="ECO:0000256" key="9">
    <source>
        <dbReference type="ARBA" id="ARBA00022777"/>
    </source>
</evidence>
<evidence type="ECO:0000256" key="5">
    <source>
        <dbReference type="ARBA" id="ARBA00022533"/>
    </source>
</evidence>
<feature type="binding site" description="in other chain" evidence="14">
    <location>
        <begin position="256"/>
        <end position="259"/>
    </location>
    <ligand>
        <name>substrate</name>
        <note>ligand shared between dimeric partners</note>
    </ligand>
</feature>
<feature type="binding site" description="in other chain" evidence="14">
    <location>
        <begin position="189"/>
        <end position="191"/>
    </location>
    <ligand>
        <name>ADP</name>
        <dbReference type="ChEBI" id="CHEBI:456216"/>
        <note>allosteric activator; ligand shared between dimeric partners</note>
    </ligand>
</feature>
<dbReference type="InterPro" id="IPR000023">
    <property type="entry name" value="Phosphofructokinase_dom"/>
</dbReference>
<feature type="binding site" evidence="14">
    <location>
        <position position="250"/>
    </location>
    <ligand>
        <name>substrate</name>
        <note>ligand shared between dimeric partners</note>
    </ligand>
</feature>
<dbReference type="FunFam" id="3.40.50.460:FF:000006">
    <property type="entry name" value="ATP-dependent 6-phosphofructokinase"/>
    <property type="match status" value="1"/>
</dbReference>
<evidence type="ECO:0000256" key="1">
    <source>
        <dbReference type="ARBA" id="ARBA00001946"/>
    </source>
</evidence>
<sequence length="326" mass="35301">MSTIKCIGILTSGGDAPGMNAAIRAVTRSAIYNGIKVKGIFRGFRGLITGEIEEFRTQNVSNIIQRGGTILKTARCMEFKTPEGRQQAYDKLMEEGIDALIAIGGDGTLTGARIFAQEFNYPIVGLPGTIDNDLYGTDVTIGYDTALNTIMECVDKIRDTATSHDRLFFIEVMGRDAGFLALNGAIASGAEAAIIPEISMEKDQLAEMIENGFRKSKNSSIVLVAESEVTGGAMGVAERVKNEYPQFDVRVSILGHLQRGGSPTAQDRILATRMGVAAIDALLDDQRNVMMGIQNDQIVYVPFSKAIKNDKPINRDLLNTLRVSSI</sequence>
<keyword evidence="17" id="KW-1185">Reference proteome</keyword>
<evidence type="ECO:0000256" key="14">
    <source>
        <dbReference type="HAMAP-Rule" id="MF_00339"/>
    </source>
</evidence>
<dbReference type="InterPro" id="IPR012828">
    <property type="entry name" value="PFKA_ATP_prok"/>
</dbReference>
<evidence type="ECO:0000256" key="13">
    <source>
        <dbReference type="ARBA" id="ARBA00048070"/>
    </source>
</evidence>
<evidence type="ECO:0000256" key="3">
    <source>
        <dbReference type="ARBA" id="ARBA00004679"/>
    </source>
</evidence>
<feature type="binding site" description="in other chain" evidence="14">
    <location>
        <position position="226"/>
    </location>
    <ligand>
        <name>substrate</name>
        <note>ligand shared between dimeric partners</note>
    </ligand>
</feature>
<dbReference type="PROSITE" id="PS00433">
    <property type="entry name" value="PHOSPHOFRUCTOKINASE"/>
    <property type="match status" value="1"/>
</dbReference>
<dbReference type="HOGENOM" id="CLU_020655_0_1_10"/>
<dbReference type="InterPro" id="IPR015912">
    <property type="entry name" value="Phosphofructokinase_CS"/>
</dbReference>
<dbReference type="STRING" id="1203610.HMPREF1536_02826"/>
<name>A0A0F5JD23_9BACT</name>
<keyword evidence="8 14" id="KW-0547">Nucleotide-binding</keyword>